<dbReference type="SUPFAM" id="SSF51735">
    <property type="entry name" value="NAD(P)-binding Rossmann-fold domains"/>
    <property type="match status" value="1"/>
</dbReference>
<evidence type="ECO:0000313" key="5">
    <source>
        <dbReference type="Proteomes" id="UP000248889"/>
    </source>
</evidence>
<feature type="domain" description="Ketoreductase" evidence="3">
    <location>
        <begin position="16"/>
        <end position="194"/>
    </location>
</feature>
<dbReference type="PRINTS" id="PR00080">
    <property type="entry name" value="SDRFAMILY"/>
</dbReference>
<dbReference type="InterPro" id="IPR020904">
    <property type="entry name" value="Sc_DH/Rdtase_CS"/>
</dbReference>
<dbReference type="InterPro" id="IPR036291">
    <property type="entry name" value="NAD(P)-bd_dom_sf"/>
</dbReference>
<keyword evidence="2" id="KW-0560">Oxidoreductase</keyword>
<proteinExistence type="inferred from homology"/>
<dbReference type="RefSeq" id="WP_111505734.1">
    <property type="nucleotide sequence ID" value="NZ_QKYN01000118.1"/>
</dbReference>
<organism evidence="4 5">
    <name type="scientific">Streptacidiphilus pinicola</name>
    <dbReference type="NCBI Taxonomy" id="2219663"/>
    <lineage>
        <taxon>Bacteria</taxon>
        <taxon>Bacillati</taxon>
        <taxon>Actinomycetota</taxon>
        <taxon>Actinomycetes</taxon>
        <taxon>Kitasatosporales</taxon>
        <taxon>Streptomycetaceae</taxon>
        <taxon>Streptacidiphilus</taxon>
    </lineage>
</organism>
<dbReference type="AlphaFoldDB" id="A0A2X0ICL7"/>
<name>A0A2X0ICL7_9ACTN</name>
<dbReference type="Pfam" id="PF13561">
    <property type="entry name" value="adh_short_C2"/>
    <property type="match status" value="1"/>
</dbReference>
<dbReference type="PANTHER" id="PTHR42879:SF2">
    <property type="entry name" value="3-OXOACYL-[ACYL-CARRIER-PROTEIN] REDUCTASE FABG"/>
    <property type="match status" value="1"/>
</dbReference>
<dbReference type="PANTHER" id="PTHR42879">
    <property type="entry name" value="3-OXOACYL-(ACYL-CARRIER-PROTEIN) REDUCTASE"/>
    <property type="match status" value="1"/>
</dbReference>
<dbReference type="FunFam" id="3.40.50.720:FF:000173">
    <property type="entry name" value="3-oxoacyl-[acyl-carrier protein] reductase"/>
    <property type="match status" value="1"/>
</dbReference>
<comment type="caution">
    <text evidence="4">The sequence shown here is derived from an EMBL/GenBank/DDBJ whole genome shotgun (WGS) entry which is preliminary data.</text>
</comment>
<dbReference type="Gene3D" id="3.40.50.720">
    <property type="entry name" value="NAD(P)-binding Rossmann-like Domain"/>
    <property type="match status" value="1"/>
</dbReference>
<dbReference type="EMBL" id="QKYN01000118">
    <property type="protein sequence ID" value="RAG82247.1"/>
    <property type="molecule type" value="Genomic_DNA"/>
</dbReference>
<keyword evidence="5" id="KW-1185">Reference proteome</keyword>
<dbReference type="InterPro" id="IPR002347">
    <property type="entry name" value="SDR_fam"/>
</dbReference>
<dbReference type="GO" id="GO:0032787">
    <property type="term" value="P:monocarboxylic acid metabolic process"/>
    <property type="evidence" value="ECO:0007669"/>
    <property type="project" value="UniProtKB-ARBA"/>
</dbReference>
<dbReference type="GO" id="GO:0016491">
    <property type="term" value="F:oxidoreductase activity"/>
    <property type="evidence" value="ECO:0007669"/>
    <property type="project" value="UniProtKB-KW"/>
</dbReference>
<evidence type="ECO:0000259" key="3">
    <source>
        <dbReference type="SMART" id="SM00822"/>
    </source>
</evidence>
<reference evidence="4 5" key="1">
    <citation type="submission" date="2018-06" db="EMBL/GenBank/DDBJ databases">
        <title>Streptacidiphilus pinicola sp. nov., isolated from pine grove soil.</title>
        <authorList>
            <person name="Roh S.G."/>
            <person name="Park S."/>
            <person name="Kim M.-K."/>
            <person name="Yun B.-R."/>
            <person name="Park J."/>
            <person name="Kim M.J."/>
            <person name="Kim Y.S."/>
            <person name="Kim S.B."/>
        </authorList>
    </citation>
    <scope>NUCLEOTIDE SEQUENCE [LARGE SCALE GENOMIC DNA]</scope>
    <source>
        <strain evidence="4 5">MMS16-CNU450</strain>
    </source>
</reference>
<sequence>MTATTGAEVRSSRSAGVAVVTGAGRGIGAATARRLSAAGLSVAVVDRTELDTAETVAAVTAAGGTAVGVGCDVALADEVDAAVRRVNEVLGPVDVLVNCAGVTRDRLLLTMGDDDWDTVMDVNFGGTVHWCRAVAGQMKQGGGGRIVNFSSVAADGNAGQANYAAAKAAVSGFTRTLAAELGPYGVTVNAVAPGFVATPMVDELAERLGADREAFLAEAATRSALGRVGAAEEIGEVVAFLAGSASGYVTGQTLVVDGGRP</sequence>
<comment type="similarity">
    <text evidence="1">Belongs to the short-chain dehydrogenases/reductases (SDR) family.</text>
</comment>
<dbReference type="PROSITE" id="PS00061">
    <property type="entry name" value="ADH_SHORT"/>
    <property type="match status" value="1"/>
</dbReference>
<dbReference type="InterPro" id="IPR057326">
    <property type="entry name" value="KR_dom"/>
</dbReference>
<evidence type="ECO:0000313" key="4">
    <source>
        <dbReference type="EMBL" id="RAG82247.1"/>
    </source>
</evidence>
<gene>
    <name evidence="4" type="ORF">DN069_28440</name>
</gene>
<dbReference type="PRINTS" id="PR00081">
    <property type="entry name" value="GDHRDH"/>
</dbReference>
<protein>
    <submittedName>
        <fullName evidence="4">Beta-ketoacyl-ACP reductase</fullName>
    </submittedName>
</protein>
<dbReference type="InterPro" id="IPR050259">
    <property type="entry name" value="SDR"/>
</dbReference>
<evidence type="ECO:0000256" key="2">
    <source>
        <dbReference type="ARBA" id="ARBA00023002"/>
    </source>
</evidence>
<accession>A0A2X0ICL7</accession>
<dbReference type="SMART" id="SM00822">
    <property type="entry name" value="PKS_KR"/>
    <property type="match status" value="1"/>
</dbReference>
<evidence type="ECO:0000256" key="1">
    <source>
        <dbReference type="ARBA" id="ARBA00006484"/>
    </source>
</evidence>
<dbReference type="Proteomes" id="UP000248889">
    <property type="component" value="Unassembled WGS sequence"/>
</dbReference>
<dbReference type="OrthoDB" id="9804774at2"/>